<dbReference type="AlphaFoldDB" id="A0A523URT3"/>
<name>A0A523URT3_UNCT6</name>
<dbReference type="EMBL" id="SOJN01000093">
    <property type="protein sequence ID" value="TET45185.1"/>
    <property type="molecule type" value="Genomic_DNA"/>
</dbReference>
<evidence type="ECO:0000313" key="1">
    <source>
        <dbReference type="EMBL" id="TET45185.1"/>
    </source>
</evidence>
<comment type="caution">
    <text evidence="1">The sequence shown here is derived from an EMBL/GenBank/DDBJ whole genome shotgun (WGS) entry which is preliminary data.</text>
</comment>
<protein>
    <submittedName>
        <fullName evidence="1">Asparagine synthetase B</fullName>
    </submittedName>
</protein>
<organism evidence="1 2">
    <name type="scientific">candidate division TA06 bacterium</name>
    <dbReference type="NCBI Taxonomy" id="2250710"/>
    <lineage>
        <taxon>Bacteria</taxon>
        <taxon>Bacteria division TA06</taxon>
    </lineage>
</organism>
<gene>
    <name evidence="1" type="ORF">E3J62_08175</name>
</gene>
<dbReference type="Proteomes" id="UP000315525">
    <property type="component" value="Unassembled WGS sequence"/>
</dbReference>
<proteinExistence type="predicted"/>
<sequence>MIATAHLCCSTSSAEKILIYMDLAQMDHLRSYGVAYWALEQEWPVEWLLNYRGGSFLMDQHPEIEKRCRIDGVTYTVIGGVEVARIYDQIQNSNMDNILLEKAPRVAVYIPDNKEPWDDAVTLALEYAKIPYEKVWDAEVLKGRLTNYDWLHLHHEDFTGQFGKFYASFRNTDWYKKDVAMNTKTARRFGFKKVSQLKHAVAQTIKRYVGNGGFLFSMCSATDTYDIALAAGNVDIVASVYDGDPPDPDCEKKLDYSKTFVFTDFKLVLDPLKYEHSDIDVTSTASIRGPDTYFSLFEFSAKYDPVPTMLTQDHVSLVKEFLGQNSGFNRKTIKKSVVVMAEVLGTEEIKYVHGNFGMGTFTFLGGHDPEDYQHMVGDPPTRLELHKNSPGYRLILNNILFPAAKKKEQKT</sequence>
<evidence type="ECO:0000313" key="2">
    <source>
        <dbReference type="Proteomes" id="UP000315525"/>
    </source>
</evidence>
<reference evidence="1 2" key="1">
    <citation type="submission" date="2019-03" db="EMBL/GenBank/DDBJ databases">
        <title>Metabolic potential of uncultured bacteria and archaea associated with petroleum seepage in deep-sea sediments.</title>
        <authorList>
            <person name="Dong X."/>
            <person name="Hubert C."/>
        </authorList>
    </citation>
    <scope>NUCLEOTIDE SEQUENCE [LARGE SCALE GENOMIC DNA]</scope>
    <source>
        <strain evidence="1">E44_bin18</strain>
    </source>
</reference>
<accession>A0A523URT3</accession>